<feature type="domain" description="ABC transmembrane type-2" evidence="6">
    <location>
        <begin position="121"/>
        <end position="359"/>
    </location>
</feature>
<accession>A0A1F5GFV0</accession>
<name>A0A1F5GFV0_9BACT</name>
<dbReference type="GO" id="GO:0140359">
    <property type="term" value="F:ABC-type transporter activity"/>
    <property type="evidence" value="ECO:0007669"/>
    <property type="project" value="InterPro"/>
</dbReference>
<feature type="transmembrane region" description="Helical" evidence="5">
    <location>
        <begin position="304"/>
        <end position="321"/>
    </location>
</feature>
<keyword evidence="5" id="KW-0813">Transport</keyword>
<feature type="transmembrane region" description="Helical" evidence="5">
    <location>
        <begin position="241"/>
        <end position="268"/>
    </location>
</feature>
<evidence type="ECO:0000313" key="7">
    <source>
        <dbReference type="EMBL" id="OGD90742.1"/>
    </source>
</evidence>
<comment type="caution">
    <text evidence="7">The sequence shown here is derived from an EMBL/GenBank/DDBJ whole genome shotgun (WGS) entry which is preliminary data.</text>
</comment>
<dbReference type="PROSITE" id="PS51012">
    <property type="entry name" value="ABC_TM2"/>
    <property type="match status" value="1"/>
</dbReference>
<keyword evidence="4 5" id="KW-0472">Membrane</keyword>
<proteinExistence type="inferred from homology"/>
<evidence type="ECO:0000256" key="2">
    <source>
        <dbReference type="ARBA" id="ARBA00022692"/>
    </source>
</evidence>
<dbReference type="PANTHER" id="PTHR43027">
    <property type="entry name" value="DOXORUBICIN RESISTANCE ABC TRANSPORTER PERMEASE PROTEIN DRRC-RELATED"/>
    <property type="match status" value="1"/>
</dbReference>
<dbReference type="AlphaFoldDB" id="A0A1F5GFV0"/>
<feature type="transmembrane region" description="Helical" evidence="5">
    <location>
        <begin position="164"/>
        <end position="189"/>
    </location>
</feature>
<dbReference type="InterPro" id="IPR000412">
    <property type="entry name" value="ABC_2_transport"/>
</dbReference>
<dbReference type="GO" id="GO:0043190">
    <property type="term" value="C:ATP-binding cassette (ABC) transporter complex"/>
    <property type="evidence" value="ECO:0007669"/>
    <property type="project" value="InterPro"/>
</dbReference>
<protein>
    <recommendedName>
        <fullName evidence="5">Transport permease protein</fullName>
    </recommendedName>
</protein>
<feature type="transmembrane region" description="Helical" evidence="5">
    <location>
        <begin position="214"/>
        <end position="235"/>
    </location>
</feature>
<reference evidence="7 8" key="1">
    <citation type="journal article" date="2016" name="Nat. Commun.">
        <title>Thousands of microbial genomes shed light on interconnected biogeochemical processes in an aquifer system.</title>
        <authorList>
            <person name="Anantharaman K."/>
            <person name="Brown C.T."/>
            <person name="Hug L.A."/>
            <person name="Sharon I."/>
            <person name="Castelle C.J."/>
            <person name="Probst A.J."/>
            <person name="Thomas B.C."/>
            <person name="Singh A."/>
            <person name="Wilkins M.J."/>
            <person name="Karaoz U."/>
            <person name="Brodie E.L."/>
            <person name="Williams K.H."/>
            <person name="Hubbard S.S."/>
            <person name="Banfield J.F."/>
        </authorList>
    </citation>
    <scope>NUCLEOTIDE SEQUENCE [LARGE SCALE GENOMIC DNA]</scope>
</reference>
<feature type="transmembrane region" description="Helical" evidence="5">
    <location>
        <begin position="333"/>
        <end position="352"/>
    </location>
</feature>
<keyword evidence="5" id="KW-1003">Cell membrane</keyword>
<evidence type="ECO:0000256" key="1">
    <source>
        <dbReference type="ARBA" id="ARBA00004141"/>
    </source>
</evidence>
<dbReference type="PRINTS" id="PR00164">
    <property type="entry name" value="ABC2TRNSPORT"/>
</dbReference>
<dbReference type="Proteomes" id="UP000177124">
    <property type="component" value="Unassembled WGS sequence"/>
</dbReference>
<evidence type="ECO:0000313" key="8">
    <source>
        <dbReference type="Proteomes" id="UP000177124"/>
    </source>
</evidence>
<comment type="subcellular location">
    <subcellularLocation>
        <location evidence="5">Cell membrane</location>
        <topology evidence="5">Multi-pass membrane protein</topology>
    </subcellularLocation>
    <subcellularLocation>
        <location evidence="1">Membrane</location>
        <topology evidence="1">Multi-pass membrane protein</topology>
    </subcellularLocation>
</comment>
<dbReference type="InterPro" id="IPR013525">
    <property type="entry name" value="ABC2_TM"/>
</dbReference>
<dbReference type="Pfam" id="PF12698">
    <property type="entry name" value="ABC2_membrane_3"/>
    <property type="match status" value="1"/>
</dbReference>
<evidence type="ECO:0000256" key="4">
    <source>
        <dbReference type="ARBA" id="ARBA00023136"/>
    </source>
</evidence>
<dbReference type="InterPro" id="IPR052902">
    <property type="entry name" value="ABC-2_transporter"/>
</dbReference>
<evidence type="ECO:0000256" key="3">
    <source>
        <dbReference type="ARBA" id="ARBA00022989"/>
    </source>
</evidence>
<organism evidence="7 8">
    <name type="scientific">Candidatus Curtissbacteria bacterium RIFCSPHIGHO2_02_FULL_42_15</name>
    <dbReference type="NCBI Taxonomy" id="1797716"/>
    <lineage>
        <taxon>Bacteria</taxon>
        <taxon>Candidatus Curtissiibacteriota</taxon>
    </lineage>
</organism>
<sequence length="359" mass="38506">MKTKSPNQIGPLLAIAYYGLRAQLRNRATVFFGFVFPLMFIFAFGFFGPSGASISIGIPENGQSTAIYSDISKIEGVSIQKGTPADLKRELSAGKLTAVLITENGSGDVKLLISQANQNQAQVAQSIVSGVIAKENLSLAGIKDLPINLSVEKVAGRAFKFIDFFLPGMIGFAILATAVNNTAFGLIFLKKTLVLKRIFATPTKGLTILVGQGMARVIVALAQTLVIVAAGVWVFDFTLIHGLFTILLIIFLSIIGLLAFMGFGLFIAGVATDENSVVPLTNIIVFPQFLVAGTFFPIENLPAALQPFVKILPLAFFNAAIRKITTEGVSIDQVFPQLLGLLAWSIVAYIAAARTFKWE</sequence>
<comment type="similarity">
    <text evidence="5">Belongs to the ABC-2 integral membrane protein family.</text>
</comment>
<dbReference type="InterPro" id="IPR047817">
    <property type="entry name" value="ABC2_TM_bact-type"/>
</dbReference>
<dbReference type="STRING" id="1797716.A3D07_03485"/>
<keyword evidence="3 5" id="KW-1133">Transmembrane helix</keyword>
<keyword evidence="2 5" id="KW-0812">Transmembrane</keyword>
<evidence type="ECO:0000256" key="5">
    <source>
        <dbReference type="RuleBase" id="RU361157"/>
    </source>
</evidence>
<dbReference type="PANTHER" id="PTHR43027:SF1">
    <property type="entry name" value="DOXORUBICIN RESISTANCE ABC TRANSPORTER PERMEASE PROTEIN DRRC-RELATED"/>
    <property type="match status" value="1"/>
</dbReference>
<dbReference type="EMBL" id="MFBF01000035">
    <property type="protein sequence ID" value="OGD90742.1"/>
    <property type="molecule type" value="Genomic_DNA"/>
</dbReference>
<feature type="transmembrane region" description="Helical" evidence="5">
    <location>
        <begin position="280"/>
        <end position="298"/>
    </location>
</feature>
<evidence type="ECO:0000259" key="6">
    <source>
        <dbReference type="PROSITE" id="PS51012"/>
    </source>
</evidence>
<feature type="transmembrane region" description="Helical" evidence="5">
    <location>
        <begin position="28"/>
        <end position="47"/>
    </location>
</feature>
<gene>
    <name evidence="7" type="ORF">A3D07_03485</name>
</gene>